<name>K1QH88_MAGGI</name>
<reference evidence="1" key="1">
    <citation type="journal article" date="2012" name="Nature">
        <title>The oyster genome reveals stress adaptation and complexity of shell formation.</title>
        <authorList>
            <person name="Zhang G."/>
            <person name="Fang X."/>
            <person name="Guo X."/>
            <person name="Li L."/>
            <person name="Luo R."/>
            <person name="Xu F."/>
            <person name="Yang P."/>
            <person name="Zhang L."/>
            <person name="Wang X."/>
            <person name="Qi H."/>
            <person name="Xiong Z."/>
            <person name="Que H."/>
            <person name="Xie Y."/>
            <person name="Holland P.W."/>
            <person name="Paps J."/>
            <person name="Zhu Y."/>
            <person name="Wu F."/>
            <person name="Chen Y."/>
            <person name="Wang J."/>
            <person name="Peng C."/>
            <person name="Meng J."/>
            <person name="Yang L."/>
            <person name="Liu J."/>
            <person name="Wen B."/>
            <person name="Zhang N."/>
            <person name="Huang Z."/>
            <person name="Zhu Q."/>
            <person name="Feng Y."/>
            <person name="Mount A."/>
            <person name="Hedgecock D."/>
            <person name="Xu Z."/>
            <person name="Liu Y."/>
            <person name="Domazet-Loso T."/>
            <person name="Du Y."/>
            <person name="Sun X."/>
            <person name="Zhang S."/>
            <person name="Liu B."/>
            <person name="Cheng P."/>
            <person name="Jiang X."/>
            <person name="Li J."/>
            <person name="Fan D."/>
            <person name="Wang W."/>
            <person name="Fu W."/>
            <person name="Wang T."/>
            <person name="Wang B."/>
            <person name="Zhang J."/>
            <person name="Peng Z."/>
            <person name="Li Y."/>
            <person name="Li N."/>
            <person name="Wang J."/>
            <person name="Chen M."/>
            <person name="He Y."/>
            <person name="Tan F."/>
            <person name="Song X."/>
            <person name="Zheng Q."/>
            <person name="Huang R."/>
            <person name="Yang H."/>
            <person name="Du X."/>
            <person name="Chen L."/>
            <person name="Yang M."/>
            <person name="Gaffney P.M."/>
            <person name="Wang S."/>
            <person name="Luo L."/>
            <person name="She Z."/>
            <person name="Ming Y."/>
            <person name="Huang W."/>
            <person name="Zhang S."/>
            <person name="Huang B."/>
            <person name="Zhang Y."/>
            <person name="Qu T."/>
            <person name="Ni P."/>
            <person name="Miao G."/>
            <person name="Wang J."/>
            <person name="Wang Q."/>
            <person name="Steinberg C.E."/>
            <person name="Wang H."/>
            <person name="Li N."/>
            <person name="Qian L."/>
            <person name="Zhang G."/>
            <person name="Li Y."/>
            <person name="Yang H."/>
            <person name="Liu X."/>
            <person name="Wang J."/>
            <person name="Yin Y."/>
            <person name="Wang J."/>
        </authorList>
    </citation>
    <scope>NUCLEOTIDE SEQUENCE [LARGE SCALE GENOMIC DNA]</scope>
    <source>
        <strain evidence="1">05x7-T-G4-1.051#20</strain>
    </source>
</reference>
<dbReference type="AlphaFoldDB" id="K1QH88"/>
<proteinExistence type="predicted"/>
<gene>
    <name evidence="1" type="ORF">CGI_10006651</name>
</gene>
<accession>K1QH88</accession>
<organism evidence="1">
    <name type="scientific">Magallana gigas</name>
    <name type="common">Pacific oyster</name>
    <name type="synonym">Crassostrea gigas</name>
    <dbReference type="NCBI Taxonomy" id="29159"/>
    <lineage>
        <taxon>Eukaryota</taxon>
        <taxon>Metazoa</taxon>
        <taxon>Spiralia</taxon>
        <taxon>Lophotrochozoa</taxon>
        <taxon>Mollusca</taxon>
        <taxon>Bivalvia</taxon>
        <taxon>Autobranchia</taxon>
        <taxon>Pteriomorphia</taxon>
        <taxon>Ostreida</taxon>
        <taxon>Ostreoidea</taxon>
        <taxon>Ostreidae</taxon>
        <taxon>Magallana</taxon>
    </lineage>
</organism>
<dbReference type="EMBL" id="JH816179">
    <property type="protein sequence ID" value="EKC36152.1"/>
    <property type="molecule type" value="Genomic_DNA"/>
</dbReference>
<sequence length="67" mass="7728">MENYITVDSPCAASHPLARQFIDVPRVITELKTKHDQYQLRSVSSQSDDKIWTCGGDDKIMRLYNIQ</sequence>
<dbReference type="InParanoid" id="K1QH88"/>
<evidence type="ECO:0000313" key="1">
    <source>
        <dbReference type="EMBL" id="EKC36152.1"/>
    </source>
</evidence>
<dbReference type="HOGENOM" id="CLU_2814940_0_0_1"/>
<protein>
    <submittedName>
        <fullName evidence="1">Uncharacterized protein</fullName>
    </submittedName>
</protein>